<gene>
    <name evidence="5" type="ORF">EV667_0038</name>
</gene>
<accession>A0A4R1I799</accession>
<dbReference type="OrthoDB" id="9813962at2"/>
<keyword evidence="3 4" id="KW-0546">Nucleotide metabolism</keyword>
<comment type="caution">
    <text evidence="5">The sequence shown here is derived from an EMBL/GenBank/DDBJ whole genome shotgun (WGS) entry which is preliminary data.</text>
</comment>
<dbReference type="SUPFAM" id="SSF52972">
    <property type="entry name" value="ITPase-like"/>
    <property type="match status" value="1"/>
</dbReference>
<evidence type="ECO:0000256" key="1">
    <source>
        <dbReference type="ARBA" id="ARBA00001968"/>
    </source>
</evidence>
<dbReference type="Proteomes" id="UP000295030">
    <property type="component" value="Unassembled WGS sequence"/>
</dbReference>
<keyword evidence="2 4" id="KW-0378">Hydrolase</keyword>
<proteinExistence type="inferred from homology"/>
<reference evidence="5 6" key="1">
    <citation type="submission" date="2019-03" db="EMBL/GenBank/DDBJ databases">
        <title>Genomic Encyclopedia of Type Strains, Phase IV (KMG-IV): sequencing the most valuable type-strain genomes for metagenomic binning, comparative biology and taxonomic classification.</title>
        <authorList>
            <person name="Goeker M."/>
        </authorList>
    </citation>
    <scope>NUCLEOTIDE SEQUENCE [LARGE SCALE GENOMIC DNA]</scope>
    <source>
        <strain evidence="5 6">DSM 101</strain>
    </source>
</reference>
<name>A0A4R1I799_ANCAQ</name>
<comment type="function">
    <text evidence="4">Nucleoside triphosphate pyrophosphatase. May have a dual role in cell division arrest and in preventing the incorporation of modified nucleotides into cellular nucleic acids.</text>
</comment>
<dbReference type="GO" id="GO:0005737">
    <property type="term" value="C:cytoplasm"/>
    <property type="evidence" value="ECO:0007669"/>
    <property type="project" value="UniProtKB-SubCell"/>
</dbReference>
<comment type="catalytic activity">
    <reaction evidence="4">
        <text>a ribonucleoside 5'-triphosphate + H2O = a ribonucleoside 5'-phosphate + diphosphate + H(+)</text>
        <dbReference type="Rhea" id="RHEA:23996"/>
        <dbReference type="ChEBI" id="CHEBI:15377"/>
        <dbReference type="ChEBI" id="CHEBI:15378"/>
        <dbReference type="ChEBI" id="CHEBI:33019"/>
        <dbReference type="ChEBI" id="CHEBI:58043"/>
        <dbReference type="ChEBI" id="CHEBI:61557"/>
        <dbReference type="EC" id="3.6.1.9"/>
    </reaction>
</comment>
<comment type="catalytic activity">
    <reaction evidence="4">
        <text>a 2'-deoxyribonucleoside 5'-triphosphate + H2O = a 2'-deoxyribonucleoside 5'-phosphate + diphosphate + H(+)</text>
        <dbReference type="Rhea" id="RHEA:44644"/>
        <dbReference type="ChEBI" id="CHEBI:15377"/>
        <dbReference type="ChEBI" id="CHEBI:15378"/>
        <dbReference type="ChEBI" id="CHEBI:33019"/>
        <dbReference type="ChEBI" id="CHEBI:61560"/>
        <dbReference type="ChEBI" id="CHEBI:65317"/>
        <dbReference type="EC" id="3.6.1.9"/>
    </reaction>
</comment>
<evidence type="ECO:0000256" key="4">
    <source>
        <dbReference type="HAMAP-Rule" id="MF_00528"/>
    </source>
</evidence>
<keyword evidence="4" id="KW-0963">Cytoplasm</keyword>
<comment type="caution">
    <text evidence="4">Lacks conserved residue(s) required for the propagation of feature annotation.</text>
</comment>
<sequence length="210" mass="21519">MADFLPDNGLWRGADPLVLASKSAARRALLEAARLPFEVASVEVDERALEAEAVEAGAGPQAVALALARAKALAGSAAQVGRLVIGADQTLALGAQALHKPADRAAAQSQIALLAGRTHALHSAVAVARDGAVLFTTVESAHLTMRALDAAAMDAYLDAAGEAVLSSVGGYQLEGLGIHLFTRVEGDHSVILGLPLLPLLAFLRSQGLLL</sequence>
<evidence type="ECO:0000313" key="6">
    <source>
        <dbReference type="Proteomes" id="UP000295030"/>
    </source>
</evidence>
<comment type="subcellular location">
    <subcellularLocation>
        <location evidence="4">Cytoplasm</location>
    </subcellularLocation>
</comment>
<evidence type="ECO:0000256" key="2">
    <source>
        <dbReference type="ARBA" id="ARBA00022801"/>
    </source>
</evidence>
<protein>
    <recommendedName>
        <fullName evidence="4">Nucleoside triphosphate pyrophosphatase</fullName>
        <ecNumber evidence="4">3.6.1.9</ecNumber>
    </recommendedName>
    <alternativeName>
        <fullName evidence="4">Nucleotide pyrophosphatase</fullName>
        <shortName evidence="4">Nucleotide PPase</shortName>
    </alternativeName>
</protein>
<comment type="cofactor">
    <cofactor evidence="1 4">
        <name>a divalent metal cation</name>
        <dbReference type="ChEBI" id="CHEBI:60240"/>
    </cofactor>
</comment>
<dbReference type="InterPro" id="IPR029001">
    <property type="entry name" value="ITPase-like_fam"/>
</dbReference>
<keyword evidence="6" id="KW-1185">Reference proteome</keyword>
<dbReference type="EMBL" id="SMFY01000001">
    <property type="protein sequence ID" value="TCK29953.1"/>
    <property type="molecule type" value="Genomic_DNA"/>
</dbReference>
<dbReference type="GO" id="GO:0009117">
    <property type="term" value="P:nucleotide metabolic process"/>
    <property type="evidence" value="ECO:0007669"/>
    <property type="project" value="UniProtKB-KW"/>
</dbReference>
<dbReference type="PANTHER" id="PTHR43213">
    <property type="entry name" value="BIFUNCTIONAL DTTP/UTP PYROPHOSPHATASE/METHYLTRANSFERASE PROTEIN-RELATED"/>
    <property type="match status" value="1"/>
</dbReference>
<evidence type="ECO:0000256" key="3">
    <source>
        <dbReference type="ARBA" id="ARBA00023080"/>
    </source>
</evidence>
<dbReference type="HAMAP" id="MF_00528">
    <property type="entry name" value="Maf"/>
    <property type="match status" value="1"/>
</dbReference>
<organism evidence="5 6">
    <name type="scientific">Ancylobacter aquaticus</name>
    <dbReference type="NCBI Taxonomy" id="100"/>
    <lineage>
        <taxon>Bacteria</taxon>
        <taxon>Pseudomonadati</taxon>
        <taxon>Pseudomonadota</taxon>
        <taxon>Alphaproteobacteria</taxon>
        <taxon>Hyphomicrobiales</taxon>
        <taxon>Xanthobacteraceae</taxon>
        <taxon>Ancylobacter</taxon>
    </lineage>
</organism>
<dbReference type="PANTHER" id="PTHR43213:SF5">
    <property type="entry name" value="BIFUNCTIONAL DTTP_UTP PYROPHOSPHATASE_METHYLTRANSFERASE PROTEIN-RELATED"/>
    <property type="match status" value="1"/>
</dbReference>
<dbReference type="AlphaFoldDB" id="A0A4R1I799"/>
<dbReference type="InterPro" id="IPR003697">
    <property type="entry name" value="Maf-like"/>
</dbReference>
<dbReference type="Gene3D" id="3.90.950.10">
    <property type="match status" value="1"/>
</dbReference>
<dbReference type="PIRSF" id="PIRSF006305">
    <property type="entry name" value="Maf"/>
    <property type="match status" value="1"/>
</dbReference>
<dbReference type="Pfam" id="PF02545">
    <property type="entry name" value="Maf"/>
    <property type="match status" value="1"/>
</dbReference>
<dbReference type="GO" id="GO:0047429">
    <property type="term" value="F:nucleoside triphosphate diphosphatase activity"/>
    <property type="evidence" value="ECO:0007669"/>
    <property type="project" value="UniProtKB-EC"/>
</dbReference>
<feature type="active site" description="Proton acceptor" evidence="4">
    <location>
        <position position="88"/>
    </location>
</feature>
<evidence type="ECO:0000313" key="5">
    <source>
        <dbReference type="EMBL" id="TCK29953.1"/>
    </source>
</evidence>
<comment type="similarity">
    <text evidence="4">Belongs to the Maf family.</text>
</comment>
<dbReference type="EC" id="3.6.1.9" evidence="4"/>
<dbReference type="RefSeq" id="WP_131833335.1">
    <property type="nucleotide sequence ID" value="NZ_SMFY01000001.1"/>
</dbReference>